<evidence type="ECO:0000313" key="1">
    <source>
        <dbReference type="EMBL" id="POM64500.1"/>
    </source>
</evidence>
<name>A0A2P4XG22_9STRA</name>
<proteinExistence type="predicted"/>
<protein>
    <submittedName>
        <fullName evidence="1">Uncharacterized protein</fullName>
    </submittedName>
</protein>
<evidence type="ECO:0000313" key="2">
    <source>
        <dbReference type="Proteomes" id="UP000237271"/>
    </source>
</evidence>
<dbReference type="AlphaFoldDB" id="A0A2P4XG22"/>
<reference evidence="1 2" key="1">
    <citation type="journal article" date="2017" name="Genome Biol. Evol.">
        <title>Phytophthora megakarya and P. palmivora, closely related causal agents of cacao black pod rot, underwent increases in genome sizes and gene numbers by different mechanisms.</title>
        <authorList>
            <person name="Ali S.S."/>
            <person name="Shao J."/>
            <person name="Lary D.J."/>
            <person name="Kronmiller B."/>
            <person name="Shen D."/>
            <person name="Strem M.D."/>
            <person name="Amoako-Attah I."/>
            <person name="Akrofi A.Y."/>
            <person name="Begoude B.A."/>
            <person name="Ten Hoopen G.M."/>
            <person name="Coulibaly K."/>
            <person name="Kebe B.I."/>
            <person name="Melnick R.L."/>
            <person name="Guiltinan M.J."/>
            <person name="Tyler B.M."/>
            <person name="Meinhardt L.W."/>
            <person name="Bailey B.A."/>
        </authorList>
    </citation>
    <scope>NUCLEOTIDE SEQUENCE [LARGE SCALE GENOMIC DNA]</scope>
    <source>
        <strain evidence="2">sbr112.9</strain>
    </source>
</reference>
<comment type="caution">
    <text evidence="1">The sequence shown here is derived from an EMBL/GenBank/DDBJ whole genome shotgun (WGS) entry which is preliminary data.</text>
</comment>
<accession>A0A2P4XG22</accession>
<gene>
    <name evidence="1" type="ORF">PHPALM_19959</name>
</gene>
<keyword evidence="2" id="KW-1185">Reference proteome</keyword>
<sequence>MIHHLLSIQRNMGYGLCLKFYCDKLLAHGVSQGTILGIEKFKDHRKVLQRWQLLVFPVGLQDEDQSWDY</sequence>
<dbReference type="Proteomes" id="UP000237271">
    <property type="component" value="Unassembled WGS sequence"/>
</dbReference>
<organism evidence="1 2">
    <name type="scientific">Phytophthora palmivora</name>
    <dbReference type="NCBI Taxonomy" id="4796"/>
    <lineage>
        <taxon>Eukaryota</taxon>
        <taxon>Sar</taxon>
        <taxon>Stramenopiles</taxon>
        <taxon>Oomycota</taxon>
        <taxon>Peronosporomycetes</taxon>
        <taxon>Peronosporales</taxon>
        <taxon>Peronosporaceae</taxon>
        <taxon>Phytophthora</taxon>
    </lineage>
</organism>
<dbReference type="EMBL" id="NCKW01011091">
    <property type="protein sequence ID" value="POM64500.1"/>
    <property type="molecule type" value="Genomic_DNA"/>
</dbReference>